<keyword evidence="1" id="KW-1133">Transmembrane helix</keyword>
<feature type="transmembrane region" description="Helical" evidence="1">
    <location>
        <begin position="7"/>
        <end position="25"/>
    </location>
</feature>
<evidence type="ECO:0000313" key="3">
    <source>
        <dbReference type="Proteomes" id="UP000245880"/>
    </source>
</evidence>
<dbReference type="RefSeq" id="WP_109675519.1">
    <property type="nucleotide sequence ID" value="NZ_QGDT01000008.1"/>
</dbReference>
<organism evidence="2 3">
    <name type="scientific">Dyadobacter jejuensis</name>
    <dbReference type="NCBI Taxonomy" id="1082580"/>
    <lineage>
        <taxon>Bacteria</taxon>
        <taxon>Pseudomonadati</taxon>
        <taxon>Bacteroidota</taxon>
        <taxon>Cytophagia</taxon>
        <taxon>Cytophagales</taxon>
        <taxon>Spirosomataceae</taxon>
        <taxon>Dyadobacter</taxon>
    </lineage>
</organism>
<name>A0A316AHT4_9BACT</name>
<feature type="transmembrane region" description="Helical" evidence="1">
    <location>
        <begin position="358"/>
        <end position="375"/>
    </location>
</feature>
<protein>
    <recommendedName>
        <fullName evidence="4">Polymerase/histidinol phosphatase N-terminal domain-containing protein</fullName>
    </recommendedName>
</protein>
<gene>
    <name evidence="2" type="ORF">CLV98_108121</name>
</gene>
<evidence type="ECO:0008006" key="4">
    <source>
        <dbReference type="Google" id="ProtNLM"/>
    </source>
</evidence>
<comment type="caution">
    <text evidence="2">The sequence shown here is derived from an EMBL/GenBank/DDBJ whole genome shotgun (WGS) entry which is preliminary data.</text>
</comment>
<dbReference type="SUPFAM" id="SSF89550">
    <property type="entry name" value="PHP domain-like"/>
    <property type="match status" value="1"/>
</dbReference>
<accession>A0A316AHT4</accession>
<evidence type="ECO:0000313" key="2">
    <source>
        <dbReference type="EMBL" id="PWJ57201.1"/>
    </source>
</evidence>
<keyword evidence="3" id="KW-1185">Reference proteome</keyword>
<reference evidence="2 3" key="1">
    <citation type="submission" date="2018-03" db="EMBL/GenBank/DDBJ databases">
        <title>Genomic Encyclopedia of Archaeal and Bacterial Type Strains, Phase II (KMG-II): from individual species to whole genera.</title>
        <authorList>
            <person name="Goeker M."/>
        </authorList>
    </citation>
    <scope>NUCLEOTIDE SEQUENCE [LARGE SCALE GENOMIC DNA]</scope>
    <source>
        <strain evidence="2 3">DSM 100346</strain>
    </source>
</reference>
<keyword evidence="1" id="KW-0472">Membrane</keyword>
<keyword evidence="1" id="KW-0812">Transmembrane</keyword>
<proteinExistence type="predicted"/>
<dbReference type="EMBL" id="QGDT01000008">
    <property type="protein sequence ID" value="PWJ57201.1"/>
    <property type="molecule type" value="Genomic_DNA"/>
</dbReference>
<dbReference type="InterPro" id="IPR016195">
    <property type="entry name" value="Pol/histidinol_Pase-like"/>
</dbReference>
<dbReference type="Proteomes" id="UP000245880">
    <property type="component" value="Unassembled WGS sequence"/>
</dbReference>
<sequence length="396" mass="44814">MKVLRNIIISLLTGILWLVVLQYFLGNRYTFADQAAYKGDSLFNPYQRIDKPEWLKGNFHAHCHAWNGITNGHGSAEEVHRAYDSLGYAIHALSNYHEIDTSLHRRPAYIPAYEHGYNIQKTHQQVLGARAIFWNDFIFPQTVHNKQSILAALQRDPQAVIVLNHPSKRQGYTLEDLKVLTGYHCMEVVSAAAKSFEEWDTALSSGKRVYIIGNDDLHNVRTGDRLGRVCTMVYAPTQRQEDILTALKEGRAYAAEIGAGQDPYRVPALLGLKVHADTVSVVLTDTAQAIRVITENGRLWKSFAHCRALSFRADTTHAYYRIEAQFENGTVLYFNPVFYSEGTSPATITASIRPVATWWHRAIGLLILLGWLLLVKRLWGPGSKRGWGRGRLQRSE</sequence>
<dbReference type="AlphaFoldDB" id="A0A316AHT4"/>
<dbReference type="OrthoDB" id="9804333at2"/>
<dbReference type="Gene3D" id="3.20.20.140">
    <property type="entry name" value="Metal-dependent hydrolases"/>
    <property type="match status" value="1"/>
</dbReference>
<evidence type="ECO:0000256" key="1">
    <source>
        <dbReference type="SAM" id="Phobius"/>
    </source>
</evidence>